<evidence type="ECO:0000313" key="3">
    <source>
        <dbReference type="EMBL" id="MEK7953750.1"/>
    </source>
</evidence>
<name>A0ABU9B253_9BACT</name>
<protein>
    <submittedName>
        <fullName evidence="3">Autotransporter-associated beta strand repeat-containing protein</fullName>
    </submittedName>
</protein>
<dbReference type="EMBL" id="JBBUKT010000013">
    <property type="protein sequence ID" value="MEK7953750.1"/>
    <property type="molecule type" value="Genomic_DNA"/>
</dbReference>
<evidence type="ECO:0000256" key="2">
    <source>
        <dbReference type="SAM" id="SignalP"/>
    </source>
</evidence>
<comment type="caution">
    <text evidence="3">The sequence shown here is derived from an EMBL/GenBank/DDBJ whole genome shotgun (WGS) entry which is preliminary data.</text>
</comment>
<proteinExistence type="predicted"/>
<dbReference type="InterPro" id="IPR013425">
    <property type="entry name" value="Autotrns_rpt"/>
</dbReference>
<dbReference type="Pfam" id="PF12951">
    <property type="entry name" value="PATR"/>
    <property type="match status" value="6"/>
</dbReference>
<dbReference type="NCBIfam" id="TIGR02601">
    <property type="entry name" value="autotrns_rpt"/>
    <property type="match status" value="5"/>
</dbReference>
<accession>A0ABU9B253</accession>
<dbReference type="Proteomes" id="UP001371305">
    <property type="component" value="Unassembled WGS sequence"/>
</dbReference>
<organism evidence="3 4">
    <name type="scientific">Luteolibacter soli</name>
    <dbReference type="NCBI Taxonomy" id="3135280"/>
    <lineage>
        <taxon>Bacteria</taxon>
        <taxon>Pseudomonadati</taxon>
        <taxon>Verrucomicrobiota</taxon>
        <taxon>Verrucomicrobiia</taxon>
        <taxon>Verrucomicrobiales</taxon>
        <taxon>Verrucomicrobiaceae</taxon>
        <taxon>Luteolibacter</taxon>
    </lineage>
</organism>
<gene>
    <name evidence="3" type="ORF">WKV53_24760</name>
</gene>
<reference evidence="3 4" key="1">
    <citation type="submission" date="2024-04" db="EMBL/GenBank/DDBJ databases">
        <title>Luteolibacter sp. isolated from soil.</title>
        <authorList>
            <person name="An J."/>
        </authorList>
    </citation>
    <scope>NUCLEOTIDE SEQUENCE [LARGE SCALE GENOMIC DNA]</scope>
    <source>
        <strain evidence="3 4">Y139</strain>
    </source>
</reference>
<keyword evidence="4" id="KW-1185">Reference proteome</keyword>
<dbReference type="InterPro" id="IPR011050">
    <property type="entry name" value="Pectin_lyase_fold/virulence"/>
</dbReference>
<feature type="signal peptide" evidence="2">
    <location>
        <begin position="1"/>
        <end position="20"/>
    </location>
</feature>
<keyword evidence="1 2" id="KW-0732">Signal</keyword>
<dbReference type="RefSeq" id="WP_341407517.1">
    <property type="nucleotide sequence ID" value="NZ_JBBUKT010000013.1"/>
</dbReference>
<sequence length="1239" mass="121671">MKTLSFACLRTLSSVSRGLAACLALVASAKGSTHVWIGPVNGLWSNPACWSGGIPTTGESGGTLVVFGTSGVSICNYPVTVDQIAFNGGGNVIVNGGSTLSVSGTAATENIWSMAGDNAITAPIQYVGTSTIYVRADGGTLTLAGALSGTTANRKRGNGTLTLSAAANTNTGQTSVSEGILLLDSSGVNTCILGDLVVADGGGTAASVVLDQSLEIKDTSNITVNAGGVFDLKSFNDGFGNLTVSGGSVTFTTASVNVGGVLSMTGGSISGTTGSLTLQGDVTATSSATATATISSLIALPATRTFTVNDGAQATDLTLSNVISGAGAGFIKNGTGTLLLSTSTNNTYGGTTTVNQGTVTLNGGASVVIPGALVIGSGSGAAGSAVVRLGQGSEINNASNVTVKSDGLFDLASFSDVVAAVDIDRGSITSSSGFLTAGPLTMNGGSIISSSTGGLGLTGDVTATSTATSTATVQGNVILGGTRTFTVNAGGMLPNFRMNGVVSGSPAASGLTKAGTGTMMLMGASGNTFTGTTTVTQGTLQLLQTGGYTINGPLVIGNAVDPAGSAVVQEQIQNDLLSSISVTINKSGVLDMNGYVDTIDALSGEGSVLLTGSQLTVGSANSTSTFSGTIVGGGTGKFAKAGSGTLTLSGKLTSGLDTVTVNDGTLVQKFGAGSATVAKVQVGDGVGAAGSAILDLSAADQLAPLSLIDVKLDGVLKTNGFNTGASTVTIDRGVINVPGATFTTGNITMTGGSITGAGSMVLNGDIVASSAATGGASIAPAIALSGTRQMTVNSGGAVPNLLLSGVLSSAPSTQGGITKKGPGTMQMAGGNNTYFGTTTVDQGVLEMNKNVVLAVPGPLVIGNDVDPAGSAVVRCLINFGVGGGAPVTVKASGKFDLSGFTERAASISGTGAITGTASNLTLFTGDATYDGLISGGTAVTKSGTGTQIFTKNNTYTGGTYINAGKLCINGTQSGIVNVGAAGTVGGIGTSGNLDASVAGARVAPGAGTGTSPGILHVTGNANLSNGTLLVRLNDATAQKIDQLKVTGDLNLTGATLQTTLLGQVVPTTQVIASFGGTLTGTFANLPPGYTINYAYNDGLSTKNIAITVTNPWQAWLAGYGLNPATTGLPDADPDKDGISNGIEFVLGSDPTVPSGFANLPSGSISGANYVFVFRRVAAAASYNPVVQISTTLGGASWTDLVSGVSVEPNFYGPGIDRIVATISRTGKPRLYCRMKIDGL</sequence>
<dbReference type="SUPFAM" id="SSF51126">
    <property type="entry name" value="Pectin lyase-like"/>
    <property type="match status" value="2"/>
</dbReference>
<evidence type="ECO:0000313" key="4">
    <source>
        <dbReference type="Proteomes" id="UP001371305"/>
    </source>
</evidence>
<evidence type="ECO:0000256" key="1">
    <source>
        <dbReference type="ARBA" id="ARBA00022729"/>
    </source>
</evidence>
<feature type="chain" id="PRO_5045885659" evidence="2">
    <location>
        <begin position="21"/>
        <end position="1239"/>
    </location>
</feature>